<dbReference type="OMA" id="CEVWEEA"/>
<dbReference type="Gramene" id="OB08G14430.1">
    <property type="protein sequence ID" value="OB08G14430.1"/>
    <property type="gene ID" value="OB08G14430"/>
</dbReference>
<dbReference type="Pfam" id="PF18052">
    <property type="entry name" value="Rx_N"/>
    <property type="match status" value="1"/>
</dbReference>
<dbReference type="EnsemblPlants" id="OB08G14430.1">
    <property type="protein sequence ID" value="OB08G14430.1"/>
    <property type="gene ID" value="OB08G14430"/>
</dbReference>
<protein>
    <recommendedName>
        <fullName evidence="6">Disease resistance N-terminal domain-containing protein</fullName>
    </recommendedName>
</protein>
<organism evidence="7">
    <name type="scientific">Oryza brachyantha</name>
    <name type="common">malo sina</name>
    <dbReference type="NCBI Taxonomy" id="4533"/>
    <lineage>
        <taxon>Eukaryota</taxon>
        <taxon>Viridiplantae</taxon>
        <taxon>Streptophyta</taxon>
        <taxon>Embryophyta</taxon>
        <taxon>Tracheophyta</taxon>
        <taxon>Spermatophyta</taxon>
        <taxon>Magnoliopsida</taxon>
        <taxon>Liliopsida</taxon>
        <taxon>Poales</taxon>
        <taxon>Poaceae</taxon>
        <taxon>BOP clade</taxon>
        <taxon>Oryzoideae</taxon>
        <taxon>Oryzeae</taxon>
        <taxon>Oryzinae</taxon>
        <taxon>Oryza</taxon>
    </lineage>
</organism>
<dbReference type="Gene3D" id="1.20.5.4130">
    <property type="match status" value="1"/>
</dbReference>
<dbReference type="InterPro" id="IPR041118">
    <property type="entry name" value="Rx_N"/>
</dbReference>
<dbReference type="InterPro" id="IPR038005">
    <property type="entry name" value="RX-like_CC"/>
</dbReference>
<dbReference type="Proteomes" id="UP000006038">
    <property type="component" value="Chromosome 8"/>
</dbReference>
<dbReference type="PANTHER" id="PTHR19338:SF58">
    <property type="entry name" value="OS09G0517100 PROTEIN"/>
    <property type="match status" value="1"/>
</dbReference>
<dbReference type="GO" id="GO:0000166">
    <property type="term" value="F:nucleotide binding"/>
    <property type="evidence" value="ECO:0007669"/>
    <property type="project" value="UniProtKB-KW"/>
</dbReference>
<accession>J3MQR4</accession>
<comment type="similarity">
    <text evidence="1">Belongs to the disease resistance NB-LRR family.</text>
</comment>
<dbReference type="STRING" id="4533.J3MQR4"/>
<proteinExistence type="inferred from homology"/>
<feature type="domain" description="Disease resistance N-terminal" evidence="6">
    <location>
        <begin position="12"/>
        <end position="94"/>
    </location>
</feature>
<evidence type="ECO:0000256" key="2">
    <source>
        <dbReference type="ARBA" id="ARBA00022614"/>
    </source>
</evidence>
<dbReference type="eggNOG" id="KOG4658">
    <property type="taxonomic scope" value="Eukaryota"/>
</dbReference>
<dbReference type="GO" id="GO:0006952">
    <property type="term" value="P:defense response"/>
    <property type="evidence" value="ECO:0007669"/>
    <property type="project" value="UniProtKB-KW"/>
</dbReference>
<evidence type="ECO:0000313" key="8">
    <source>
        <dbReference type="Proteomes" id="UP000006038"/>
    </source>
</evidence>
<reference evidence="7" key="2">
    <citation type="submission" date="2013-04" db="UniProtKB">
        <authorList>
            <consortium name="EnsemblPlants"/>
        </authorList>
    </citation>
    <scope>IDENTIFICATION</scope>
</reference>
<keyword evidence="8" id="KW-1185">Reference proteome</keyword>
<evidence type="ECO:0000259" key="6">
    <source>
        <dbReference type="Pfam" id="PF18052"/>
    </source>
</evidence>
<dbReference type="CDD" id="cd14798">
    <property type="entry name" value="RX-CC_like"/>
    <property type="match status" value="1"/>
</dbReference>
<dbReference type="AlphaFoldDB" id="J3MQR4"/>
<sequence>MGDLAIGISKTMVEALLKKVETAMKEEEELWRIVQDDTVFMMDELEMMQSFLNAADCERIKDSVVRTWVSQVRDLSYDAEDCIRSILLMDTNRSSFWTICLRLLQACCSCKSPAASPLGQAVAEIKLLRARVEDVRSRNLTYSLINDSGSNPQHVASVPAAIGTSSAVAVLAEAWCNAKQQRGLSVDLTMLVDENSDALRVISLWPTGGGLGMASVVINEAYEKPEICQKFRARAWLKLAHPFNPREFIRSLAHQFYANTCSEQRREDTGRVHGQDTGRVRLLFTHSLVFRSTLSKQLKCMFSSKIFL</sequence>
<evidence type="ECO:0000256" key="4">
    <source>
        <dbReference type="ARBA" id="ARBA00022741"/>
    </source>
</evidence>
<keyword evidence="5" id="KW-0611">Plant defense</keyword>
<keyword evidence="4" id="KW-0547">Nucleotide-binding</keyword>
<evidence type="ECO:0000256" key="1">
    <source>
        <dbReference type="ARBA" id="ARBA00008894"/>
    </source>
</evidence>
<evidence type="ECO:0000256" key="5">
    <source>
        <dbReference type="ARBA" id="ARBA00022821"/>
    </source>
</evidence>
<name>J3MQR4_ORYBR</name>
<keyword evidence="2" id="KW-0433">Leucine-rich repeat</keyword>
<dbReference type="PANTHER" id="PTHR19338">
    <property type="entry name" value="TRANSLOCASE OF INNER MITOCHONDRIAL MEMBRANE 13 HOMOLOG"/>
    <property type="match status" value="1"/>
</dbReference>
<reference evidence="7" key="1">
    <citation type="journal article" date="2013" name="Nat. Commun.">
        <title>Whole-genome sequencing of Oryza brachyantha reveals mechanisms underlying Oryza genome evolution.</title>
        <authorList>
            <person name="Chen J."/>
            <person name="Huang Q."/>
            <person name="Gao D."/>
            <person name="Wang J."/>
            <person name="Lang Y."/>
            <person name="Liu T."/>
            <person name="Li B."/>
            <person name="Bai Z."/>
            <person name="Luis Goicoechea J."/>
            <person name="Liang C."/>
            <person name="Chen C."/>
            <person name="Zhang W."/>
            <person name="Sun S."/>
            <person name="Liao Y."/>
            <person name="Zhang X."/>
            <person name="Yang L."/>
            <person name="Song C."/>
            <person name="Wang M."/>
            <person name="Shi J."/>
            <person name="Liu G."/>
            <person name="Liu J."/>
            <person name="Zhou H."/>
            <person name="Zhou W."/>
            <person name="Yu Q."/>
            <person name="An N."/>
            <person name="Chen Y."/>
            <person name="Cai Q."/>
            <person name="Wang B."/>
            <person name="Liu B."/>
            <person name="Min J."/>
            <person name="Huang Y."/>
            <person name="Wu H."/>
            <person name="Li Z."/>
            <person name="Zhang Y."/>
            <person name="Yin Y."/>
            <person name="Song W."/>
            <person name="Jiang J."/>
            <person name="Jackson S.A."/>
            <person name="Wing R.A."/>
            <person name="Wang J."/>
            <person name="Chen M."/>
        </authorList>
    </citation>
    <scope>NUCLEOTIDE SEQUENCE [LARGE SCALE GENOMIC DNA]</scope>
    <source>
        <strain evidence="7">cv. IRGC 101232</strain>
    </source>
</reference>
<dbReference type="HOGENOM" id="CLU_000837_29_7_1"/>
<evidence type="ECO:0000256" key="3">
    <source>
        <dbReference type="ARBA" id="ARBA00022737"/>
    </source>
</evidence>
<keyword evidence="3" id="KW-0677">Repeat</keyword>
<evidence type="ECO:0000313" key="7">
    <source>
        <dbReference type="EnsemblPlants" id="OB08G14430.1"/>
    </source>
</evidence>